<name>G0UYC9_TRYCI</name>
<gene>
    <name evidence="1" type="ORF">TCIL3000_10_11770</name>
</gene>
<sequence length="195" mass="21902">MRRTFLRLGGGGGEMFPTSKAAAHLEPQWLMGRHPPPPPGRGKCYVTVHKSGNSSHCKWQLLRPDFHTVETVVMDAPTHHNLDIPRPSPRVAAAYVAGVQASLCDHKGTKVSGVAAANIAEKERSEARMKTRDYAENKRPVPQHANWEATTDVTELSEWIHKRVNDHRKIVNDNQNGYEREFMVWEKRPASPASK</sequence>
<evidence type="ECO:0000313" key="1">
    <source>
        <dbReference type="EMBL" id="CCC94396.1"/>
    </source>
</evidence>
<dbReference type="VEuPathDB" id="TriTrypDB:TcIL3000_10_11770"/>
<proteinExistence type="predicted"/>
<accession>G0UYC9</accession>
<organism evidence="1">
    <name type="scientific">Trypanosoma congolense (strain IL3000)</name>
    <dbReference type="NCBI Taxonomy" id="1068625"/>
    <lineage>
        <taxon>Eukaryota</taxon>
        <taxon>Discoba</taxon>
        <taxon>Euglenozoa</taxon>
        <taxon>Kinetoplastea</taxon>
        <taxon>Metakinetoplastina</taxon>
        <taxon>Trypanosomatida</taxon>
        <taxon>Trypanosomatidae</taxon>
        <taxon>Trypanosoma</taxon>
        <taxon>Nannomonas</taxon>
    </lineage>
</organism>
<dbReference type="EMBL" id="HE575323">
    <property type="protein sequence ID" value="CCC94396.1"/>
    <property type="molecule type" value="Genomic_DNA"/>
</dbReference>
<dbReference type="AlphaFoldDB" id="G0UYC9"/>
<reference evidence="1" key="1">
    <citation type="journal article" date="2012" name="Proc. Natl. Acad. Sci. U.S.A.">
        <title>Antigenic diversity is generated by distinct evolutionary mechanisms in African trypanosome species.</title>
        <authorList>
            <person name="Jackson A.P."/>
            <person name="Berry A."/>
            <person name="Aslett M."/>
            <person name="Allison H.C."/>
            <person name="Burton P."/>
            <person name="Vavrova-Anderson J."/>
            <person name="Brown R."/>
            <person name="Browne H."/>
            <person name="Corton N."/>
            <person name="Hauser H."/>
            <person name="Gamble J."/>
            <person name="Gilderthorp R."/>
            <person name="Marcello L."/>
            <person name="McQuillan J."/>
            <person name="Otto T.D."/>
            <person name="Quail M.A."/>
            <person name="Sanders M.J."/>
            <person name="van Tonder A."/>
            <person name="Ginger M.L."/>
            <person name="Field M.C."/>
            <person name="Barry J.D."/>
            <person name="Hertz-Fowler C."/>
            <person name="Berriman M."/>
        </authorList>
    </citation>
    <scope>NUCLEOTIDE SEQUENCE</scope>
    <source>
        <strain evidence="1">IL3000</strain>
    </source>
</reference>
<protein>
    <submittedName>
        <fullName evidence="1">Uncharacterized protein TCIL3000_10_11770</fullName>
    </submittedName>
</protein>